<dbReference type="InterPro" id="IPR000408">
    <property type="entry name" value="Reg_chr_condens"/>
</dbReference>
<evidence type="ECO:0000256" key="16">
    <source>
        <dbReference type="SAM" id="MobiDB-lite"/>
    </source>
</evidence>
<keyword evidence="12" id="KW-0966">Cell projection</keyword>
<dbReference type="SMART" id="SM01337">
    <property type="entry name" value="APC10"/>
    <property type="match status" value="1"/>
</dbReference>
<dbReference type="InterPro" id="IPR009091">
    <property type="entry name" value="RCC1/BLIP-II"/>
</dbReference>
<dbReference type="Gene3D" id="2.60.120.260">
    <property type="entry name" value="Galactose-binding domain-like"/>
    <property type="match status" value="1"/>
</dbReference>
<keyword evidence="8" id="KW-0677">Repeat</keyword>
<dbReference type="SUPFAM" id="SSF49785">
    <property type="entry name" value="Galactose-binding domain-like"/>
    <property type="match status" value="1"/>
</dbReference>
<feature type="compositionally biased region" description="Basic and acidic residues" evidence="16">
    <location>
        <begin position="2916"/>
        <end position="2925"/>
    </location>
</feature>
<feature type="compositionally biased region" description="Basic and acidic residues" evidence="16">
    <location>
        <begin position="2801"/>
        <end position="2812"/>
    </location>
</feature>
<evidence type="ECO:0000256" key="6">
    <source>
        <dbReference type="ARBA" id="ARBA00022679"/>
    </source>
</evidence>
<keyword evidence="10" id="KW-0833">Ubl conjugation pathway</keyword>
<evidence type="ECO:0000256" key="4">
    <source>
        <dbReference type="ARBA" id="ARBA00005415"/>
    </source>
</evidence>
<feature type="region of interest" description="Disordered" evidence="16">
    <location>
        <begin position="1959"/>
        <end position="1980"/>
    </location>
</feature>
<dbReference type="OMA" id="LERETMC"/>
<dbReference type="SUPFAM" id="SSF81296">
    <property type="entry name" value="E set domains"/>
    <property type="match status" value="1"/>
</dbReference>
<feature type="region of interest" description="Disordered" evidence="16">
    <location>
        <begin position="2721"/>
        <end position="2863"/>
    </location>
</feature>
<dbReference type="InterPro" id="IPR014756">
    <property type="entry name" value="Ig_E-set"/>
</dbReference>
<evidence type="ECO:0000313" key="20">
    <source>
        <dbReference type="Proteomes" id="UP000288216"/>
    </source>
</evidence>
<dbReference type="PANTHER" id="PTHR45943:SF1">
    <property type="entry name" value="E3 UBIQUITIN-PROTEIN LIGASE MYCBP2"/>
    <property type="match status" value="1"/>
</dbReference>
<evidence type="ECO:0000256" key="14">
    <source>
        <dbReference type="PROSITE-ProRule" id="PRU00175"/>
    </source>
</evidence>
<dbReference type="InterPro" id="IPR038648">
    <property type="entry name" value="PHR_sf"/>
</dbReference>
<evidence type="ECO:0000256" key="9">
    <source>
        <dbReference type="ARBA" id="ARBA00022771"/>
    </source>
</evidence>
<dbReference type="CDD" id="cd19799">
    <property type="entry name" value="Bbox2_MYCBP2"/>
    <property type="match status" value="1"/>
</dbReference>
<comment type="catalytic activity">
    <reaction evidence="1">
        <text>[E2 ubiquitin-conjugating enzyme]-S-ubiquitinyl-L-cysteine + [acceptor protein]-L-threonine = [E2 ubiquitin-conjugating enzyme]-L-cysteine + [acceptor protein]-3-O-ubiquitinyl-L-threonine.</text>
        <dbReference type="EC" id="2.3.2.33"/>
    </reaction>
</comment>
<feature type="repeat" description="Filamin" evidence="13">
    <location>
        <begin position="2307"/>
        <end position="2408"/>
    </location>
</feature>
<feature type="compositionally biased region" description="Low complexity" evidence="16">
    <location>
        <begin position="2765"/>
        <end position="2781"/>
    </location>
</feature>
<dbReference type="GO" id="GO:0016567">
    <property type="term" value="P:protein ubiquitination"/>
    <property type="evidence" value="ECO:0007669"/>
    <property type="project" value="UniProtKB-UniPathway"/>
</dbReference>
<evidence type="ECO:0000256" key="15">
    <source>
        <dbReference type="PROSITE-ProRule" id="PRU00235"/>
    </source>
</evidence>
<comment type="caution">
    <text evidence="19">The sequence shown here is derived from an EMBL/GenBank/DDBJ whole genome shotgun (WGS) entry which is preliminary data.</text>
</comment>
<comment type="similarity">
    <text evidence="4">Belongs to the RING-Cys relay (RCR) family.</text>
</comment>
<evidence type="ECO:0000256" key="5">
    <source>
        <dbReference type="ARBA" id="ARBA00012249"/>
    </source>
</evidence>
<feature type="region of interest" description="Disordered" evidence="16">
    <location>
        <begin position="3859"/>
        <end position="3884"/>
    </location>
</feature>
<dbReference type="FunFam" id="2.60.120.820:FF:000002">
    <property type="entry name" value="E3 ubiquitin-protein ligase MYCBP2 isoform X1"/>
    <property type="match status" value="1"/>
</dbReference>
<evidence type="ECO:0000256" key="2">
    <source>
        <dbReference type="ARBA" id="ARBA00004489"/>
    </source>
</evidence>
<dbReference type="GO" id="GO:0007411">
    <property type="term" value="P:axon guidance"/>
    <property type="evidence" value="ECO:0007669"/>
    <property type="project" value="TreeGrafter"/>
</dbReference>
<dbReference type="OrthoDB" id="6050183at2759"/>
<dbReference type="CDD" id="cd16463">
    <property type="entry name" value="RING-H2_PHR"/>
    <property type="match status" value="1"/>
</dbReference>
<dbReference type="FunFam" id="2.130.10.30:FF:000016">
    <property type="entry name" value="E3 ubiquitin-protein ligase MYCBP2 isoform X2"/>
    <property type="match status" value="1"/>
</dbReference>
<dbReference type="InterPro" id="IPR013783">
    <property type="entry name" value="Ig-like_fold"/>
</dbReference>
<feature type="compositionally biased region" description="Basic residues" evidence="16">
    <location>
        <begin position="2929"/>
        <end position="2942"/>
    </location>
</feature>
<dbReference type="GO" id="GO:0030424">
    <property type="term" value="C:axon"/>
    <property type="evidence" value="ECO:0007669"/>
    <property type="project" value="UniProtKB-SubCell"/>
</dbReference>
<evidence type="ECO:0000256" key="10">
    <source>
        <dbReference type="ARBA" id="ARBA00022786"/>
    </source>
</evidence>
<feature type="compositionally biased region" description="Polar residues" evidence="16">
    <location>
        <begin position="2732"/>
        <end position="2744"/>
    </location>
</feature>
<feature type="region of interest" description="Disordered" evidence="16">
    <location>
        <begin position="69"/>
        <end position="96"/>
    </location>
</feature>
<dbReference type="PRINTS" id="PR00633">
    <property type="entry name" value="RCCNDNSATION"/>
</dbReference>
<dbReference type="Proteomes" id="UP000288216">
    <property type="component" value="Unassembled WGS sequence"/>
</dbReference>
<protein>
    <recommendedName>
        <fullName evidence="5">RCR-type E3 ubiquitin transferase</fullName>
        <ecNumber evidence="5">2.3.2.33</ecNumber>
    </recommendedName>
</protein>
<dbReference type="Pfam" id="PF13540">
    <property type="entry name" value="RCC1_2"/>
    <property type="match status" value="1"/>
</dbReference>
<keyword evidence="9 14" id="KW-0863">Zinc-finger</keyword>
<organism evidence="19 20">
    <name type="scientific">Scyliorhinus torazame</name>
    <name type="common">Cloudy catshark</name>
    <name type="synonym">Catulus torazame</name>
    <dbReference type="NCBI Taxonomy" id="75743"/>
    <lineage>
        <taxon>Eukaryota</taxon>
        <taxon>Metazoa</taxon>
        <taxon>Chordata</taxon>
        <taxon>Craniata</taxon>
        <taxon>Vertebrata</taxon>
        <taxon>Chondrichthyes</taxon>
        <taxon>Elasmobranchii</taxon>
        <taxon>Galeomorphii</taxon>
        <taxon>Galeoidea</taxon>
        <taxon>Carcharhiniformes</taxon>
        <taxon>Scyliorhinidae</taxon>
        <taxon>Scyliorhinus</taxon>
    </lineage>
</organism>
<dbReference type="InterPro" id="IPR004939">
    <property type="entry name" value="APC_su10/DOC_dom"/>
</dbReference>
<dbReference type="Gene3D" id="2.130.10.30">
    <property type="entry name" value="Regulator of chromosome condensation 1/beta-lactamase-inhibitor protein II"/>
    <property type="match status" value="2"/>
</dbReference>
<dbReference type="PROSITE" id="PS50089">
    <property type="entry name" value="ZF_RING_2"/>
    <property type="match status" value="1"/>
</dbReference>
<dbReference type="FunFam" id="3.30.40.10:FF:000078">
    <property type="entry name" value="E3 ubiquitin-protein ligase MYCBP2 isoform X1"/>
    <property type="match status" value="1"/>
</dbReference>
<feature type="compositionally biased region" description="Polar residues" evidence="16">
    <location>
        <begin position="1964"/>
        <end position="1980"/>
    </location>
</feature>
<dbReference type="FunFam" id="2.60.120.820:FF:000003">
    <property type="entry name" value="E3 ubiquitin-protein ligase MYCBP2 isoform X2"/>
    <property type="match status" value="1"/>
</dbReference>
<dbReference type="PROSITE" id="PS50012">
    <property type="entry name" value="RCC1_3"/>
    <property type="match status" value="2"/>
</dbReference>
<feature type="region of interest" description="Disordered" evidence="16">
    <location>
        <begin position="2897"/>
        <end position="2962"/>
    </location>
</feature>
<name>A0A401NTE3_SCYTO</name>
<keyword evidence="7" id="KW-0479">Metal-binding</keyword>
<dbReference type="InterPro" id="IPR013083">
    <property type="entry name" value="Znf_RING/FYVE/PHD"/>
</dbReference>
<sequence length="4614" mass="507415">MEPGYPPTAATSSSLYTDSLFFPAPDPRIAAGGGGMEAGAGRVQHQLLSGKLLGHKYQRLFAAALDTQHGRNKKALSKKKIKRKQKTKSKVKTRTKTENLENASPIPDIKVHSNPSVFNVYCNVRQCVLEWQRKEASLTLASKNSIQSGESDSDEEEESREPPIKLPKIIGIGLCGVFELIKETRFSHPSLCLRSLQALLDMLQGQQPEGLQSEPPDVLESLFHLLLETTIRSTGMADNISQSLTALSCACLFSLVVAWGDTGKILQAVSAILTSNGSHACQPIQVPTILNALQRSVQAVLVGKIQIQDWFTNGIKKVALMHKWILKEVFTDEDDWCLLQSDGSFLYLLAKDGLYKIGSGYSGTVRGHVYNSTSRIRNRKDRKSWLGFAQGSLLYRDLNNHNMTAMSINPETLEQESTVNLPGCQTEGQNILFTDGEYINQITASKDDGFVVRIYATSTEPVLQQELQLKLARKCLHACGLSLFDLEKDLHIISTGFDEESAVVGAGREFALMKTANGKMYYTGKYQSLGIKQGGPTAGKWVELPITKSPKIVQFSVGHDGSHALMVAEDGSVFFTGLASKGEDGESAKSRRQPKPYKPKKMIKIESKIAVYAACNNGSSAITTKDGELYMFGKDAVYCDNSGLVTELKGHFVTQVAMGKAHACVLTKNGEVWTFGVNNKGQCGRETGALCQGGKGFNVENMATAMDEDLEEELDEKDEKSIMCPPGMHKWKLDQCMVCTVCGDCTGYGASCVSSGRPDRVPGGLCGCGSGESGCALCGCCKACARELDGQEARQRGILDAVKEMIPLDLLLGPVPPGVNIEEHIQLRQEEKRQRLSRRHRLEEVRGPIVFPGPVYLNHREQAIARLRPLPAKLKHKRDKHKDANGERGDKDTSKITTYPPGALCLDYELQAIQVSCGFHHSVILMENGDVYTFGYGQHGQLGHGDVNSRGTPTLVEALPAPCTQVTAGSNHTALLLADGQVFTFGSFSKGQLGRPILDAPFWNTRPSAMPNIGSKYGRKATWIGASGDQTFLRIDEALINSHVLSTSEIFASKSIIGLVPASITEPPPFKCLLINKLDGSCRTFNDSEQEDLRGFGVCLDPVYDVIWRFIPGVKEVWCYNAVTADARLPAASDMQSRCSILSPELALPTGSKANTTRSHGALHILGCLDTLAVMQDLKMGVTNTEEEIQAVTKVYSKEDYSVVNRFESHGGGWGYSAHSVEAIRFCADADILLGGLGLFGGRGEYTAKIKLFELGPDGGDHETDGDLLAETDVLAYDCAAREKYAMMFDEPVVLQAGWWYVAWARVSGPSSDCGSHGQASITTDDGVVFQFKSSKKSNNGTDVNAGQIPQLLYRLPSNDGNSGKGKQQPSEPVHILRRSFARTVSVECFESLLSILQWSWTTLVLGVEELHGLKGFQYTATLLDLERLKFVGTCCLRLLRVYICEIYPMSAGAKAVVEETSKLAECVGKTRSLLRKILSEGIDHCMLRLDNDPHGYHSQPKTLLEAVLQECHNTFTACFHSFYPTPGLQWACLCDLLNCLDQDIQEANFKMSSSRLLAAVMSALCHSSVKLTTILPIAYDGEVLLRSLVKQSSTENESAMVHRFALLVAHMEKLSQIEENITSMTSFREVLEKMLVIVVLPVRKTLRREVELFSPLLVSNTCGLLASIVSELTASALGSEVDGLSSLHSVKATPNRFAKTSQGRSWNTGNGSPDAICFSVDKPGVVVVGYHVYGGGGIHEYELEVLVDDSEHTGDSAHSHRWTSLELVKGTYSTDDSSNDTAEIRLDKAVPLKENVKYAVRLRNYGSRTANGDGGITTIQCPDGVTFTFSTCSLSSNGTNQTRGQIPQVLYYRSEFDGDLQSQLLSKANEEDKNCSRALSVVSAVVRAAKDLLHRALAVDAEDIPELLSSSSLLSMLLPLILAYIAPVAANVPKAAVEVFGLVQELLPPVATLNQKYAPPAFNPNQSTDSATGNQPDQGLSACTTSSHYAVVESDHPYKPACVSQLKVTFPDCVRWMTIEFDPSCGTAQPEDVLRLLIPNKTSQSSGFGPKNTSHDGLNSWIELKKFSGSTGWPTTVLVLPGNDVIFSLETASDYVKDEKACFYGFKCVAVGYEFSPGPDEGILQLEKELAYLGSMCAASLMKKDLALPVGNELEEDLEILEESALQICKNHAGLLGKGLALSHSPTILEALEGNLPLQLQSNEHSFLEDFIACLPGSSGGRLARWLQPDSYADPQKTSLILNKDYIRCGWPATITVQTKDQYGDVVHVPNLKVEVKAVPLSQKKSVQQENTKKLHRIPGSPPISVSSTDMTFGGLPSPKLEASYEPMIVKEARYTAITMMKAYENYSFEELRFASPTPKRPSENMLIRANNDGTYSANWTPGAVGLYSIHVTIDGIETDAGLEVEVKDPPKGMIPPGSQMVKTKAEPQPNKVRKFVTKDSAGLRIRSHPSLQSEQIGIVKVNGTITFNDEIHNDDGVWLRLNDETVKKYVPNMNGYTEAWCLSFNQHLGKSLLVPVDEPKSITDDYFREVNSRRSHEVVLKEQEKMFLQGGPGVYKVANHEGTWIQLDKNSMVEFCESGDGEAWSLARDRGGNQYLRHEEEQLLFDQAPQTPPSSPFTAPAFNRSASGNNSQGFDYCLANAKDEMNADLDLESFTEPGDKGNVVVSGRPPGNFDLACKHKTENRLQKIEGRISKAAAEQTKTKNAENLSASESLMLKSDTAKLRSDSHSRSLSPNHNTLQSLKTDEKTAAGLRAESPSPGSRSALSKQKLSSGKSSPSSPNSPRPSSPLIHKANTTAKIRLDPPRERSKSDSYTLDPDTVRKKKVPLMEPLRGRSTSPKPKLLPKEAKTAANTENRTPSPQIVQENLHSEIVAICTSSTLTTTSNSDAVSEKIAEMQNSDDSSPKVHFSIGKAPPKEEQETRSSPKMSRKSPARHTRPKKEKMGTIFKDESNSSVEPPKQAMSPSVAECARAVFASFLWHEGVVHDAMACSSFLKFNPDLSKEYAPMRSSLHSQQGIEERETKLKNRHSLEISSALNMFNISPHGPDISKMGSINKNKVLSMLKEPPLPEKNEDGKADSTAYETLSLHSMKSRSSLPLTLQHLVAFWEDISLATIKAATQNMIFPSPGSSAILKKKENEKDSKKSKKEKKKKDKAEARPRGNLFGEMAQLAMGGPEKDTICELCGESHQYPVTYHMRQVHPGCGRYAGGQGYNSIGHFCGGWAGNCGDGGVGGSTWYLVCDRCREKYLREKQAAAREKVKQARKKPVQVKTPRALPSMEAHQVIKANAMFLLSLSSAAEPNILCYHTPRPFHSHLPSLKEGISDEIPSKYPCLYLQTLARQHSENFTGYHDDHLFQDEMRYLRSTSVPAPYISVTPDACPHVFDEPETNLKSMPPSLETSPIMENDTAKRSVFQRSYSVVASEYDKQHSTSPARVKAIPRRRVNSGDAEVGSSLLRHPSPELSRLISAHSSLPKGERNFQWPVLGFVIQHHDLEGLEMAMRHALRKSACRVYAMEAFNWLLCSVIQTTALHDILWHFVASLTPAPLESEDEEVDDNKVNKENIEQERDSGVCEHPLSDIVIAGEAAHPLPETFHRLLQTISDLIMSLPSGSSLQQMALRCWSLKFKQSDHQFLHQSNVFHHINNILSKSDDGDSEESFNISVQSGYEAMNQQELCTVTCLKDLTGIVDIKTSSRPAMIGSLTDGSTETFWESGDEDKNKTKSITINCMKGICARYVSVHVDNSRDLGNKVSSMTFFSGKATEDLSRIKQTDLDSRHMGWVTSELPGGDNHIIKIELKGPENTLRVRQVKVLGWKESESIKIGGQVSASVAQQKNCETETLRVFRLITSQVFGKLICGDAEPTPEQEDKTILSSPEGEEKASDADLKEHMVGIIFSRSKLTNLQKQVCAHIVQAIRMEATRVREEWEHAISSKENANSQPNDEDASSDAYCFELLSMVLALSGSNVGRQYLAQQLTLLQDLFSLLHTASPRVQRQVTSLLRRVLPEVTPVRLASIIGVKSLPPADISDIIHSTEKGDWNKLGILDMFLGCISKALTVQLKAKGSSFPGTVAGKGVTTVTLPSVFNSGSIRRGESHWWMKGSTPPQISEIIIKLIKDMAAGHLSEAWSRVTKNAIAETIIALTKMEEEYRVPIQCTTTTRLWLALASLCVLDQDHVDRLSSGRWMGKDGQQKQMPMCDNHDDGETPAIIHCNVCGNLCTDCDRFLHLHRRTRTHQRQVFKEEEEAIKVDLHEGCGRTKLFWLMALADSKTMKAMVEFREHTGKPTSSSSEACRFCGSRNGTELSAVGSVCSDTDCQEYSKTACSKTHSCGHPCGGVKGEEHCLPCLHGCDKSTTCLKQDADDMCMICFTEALSAAPAVQLECSHVFHLHCCRRVLENQWLGPRITFGFMACPICKNKINHLVLKDLLDPIKDLYEDVRKKALMRLEYEGLHKSDAITTPGVRFYNDPAGFAMNRYAYYVCYKCKKAYFGGEARCDAEAGQGDDYDPRELICGACSDVSRAQMCPKHGTDFLEYKCRYCCSVAVFFCFGTTHFCNACHDDFQRMTSIPKEELPHCPAGPKGKQLEGAECPLHVVHPTTGEEFALGCGVCRNAHTF</sequence>
<comment type="subcellular location">
    <subcellularLocation>
        <location evidence="2">Cell projection</location>
        <location evidence="2">Axon</location>
    </subcellularLocation>
</comment>
<feature type="region of interest" description="Disordered" evidence="16">
    <location>
        <begin position="3128"/>
        <end position="3164"/>
    </location>
</feature>
<keyword evidence="11" id="KW-0862">Zinc</keyword>
<dbReference type="PANTHER" id="PTHR45943">
    <property type="entry name" value="E3 UBIQUITIN-PROTEIN LIGASE MYCBP2"/>
    <property type="match status" value="1"/>
</dbReference>
<dbReference type="SUPFAM" id="SSF50985">
    <property type="entry name" value="RCC1/BLIP-II"/>
    <property type="match status" value="1"/>
</dbReference>
<feature type="compositionally biased region" description="Basic residues" evidence="16">
    <location>
        <begin position="70"/>
        <end position="94"/>
    </location>
</feature>
<dbReference type="PROSITE" id="PS00626">
    <property type="entry name" value="RCC1_2"/>
    <property type="match status" value="1"/>
</dbReference>
<evidence type="ECO:0000256" key="11">
    <source>
        <dbReference type="ARBA" id="ARBA00022833"/>
    </source>
</evidence>
<keyword evidence="6" id="KW-0808">Transferase</keyword>
<dbReference type="InterPro" id="IPR017868">
    <property type="entry name" value="Filamin/ABP280_repeat-like"/>
</dbReference>
<feature type="repeat" description="RCC1" evidence="15">
    <location>
        <begin position="929"/>
        <end position="979"/>
    </location>
</feature>
<evidence type="ECO:0000259" key="18">
    <source>
        <dbReference type="PROSITE" id="PS51284"/>
    </source>
</evidence>
<feature type="repeat" description="RCC1" evidence="15">
    <location>
        <begin position="980"/>
        <end position="1037"/>
    </location>
</feature>
<dbReference type="GO" id="GO:0005886">
    <property type="term" value="C:plasma membrane"/>
    <property type="evidence" value="ECO:0007669"/>
    <property type="project" value="TreeGrafter"/>
</dbReference>
<dbReference type="UniPathway" id="UPA00143"/>
<evidence type="ECO:0000256" key="13">
    <source>
        <dbReference type="PROSITE-ProRule" id="PRU00087"/>
    </source>
</evidence>
<dbReference type="Pfam" id="PF00415">
    <property type="entry name" value="RCC1"/>
    <property type="match status" value="1"/>
</dbReference>
<reference evidence="19 20" key="1">
    <citation type="journal article" date="2018" name="Nat. Ecol. Evol.">
        <title>Shark genomes provide insights into elasmobranch evolution and the origin of vertebrates.</title>
        <authorList>
            <person name="Hara Y"/>
            <person name="Yamaguchi K"/>
            <person name="Onimaru K"/>
            <person name="Kadota M"/>
            <person name="Koyanagi M"/>
            <person name="Keeley SD"/>
            <person name="Tatsumi K"/>
            <person name="Tanaka K"/>
            <person name="Motone F"/>
            <person name="Kageyama Y"/>
            <person name="Nozu R"/>
            <person name="Adachi N"/>
            <person name="Nishimura O"/>
            <person name="Nakagawa R"/>
            <person name="Tanegashima C"/>
            <person name="Kiyatake I"/>
            <person name="Matsumoto R"/>
            <person name="Murakumo K"/>
            <person name="Nishida K"/>
            <person name="Terakita A"/>
            <person name="Kuratani S"/>
            <person name="Sato K"/>
            <person name="Hyodo S Kuraku.S."/>
        </authorList>
    </citation>
    <scope>NUCLEOTIDE SEQUENCE [LARGE SCALE GENOMIC DNA]</scope>
</reference>
<evidence type="ECO:0000256" key="7">
    <source>
        <dbReference type="ARBA" id="ARBA00022723"/>
    </source>
</evidence>
<dbReference type="FunFam" id="2.60.120.260:FF:000011">
    <property type="entry name" value="E3 ubiquitin-protein ligase MYCBP2 isoform X1"/>
    <property type="match status" value="1"/>
</dbReference>
<dbReference type="Pfam" id="PF03256">
    <property type="entry name" value="ANAPC10"/>
    <property type="match status" value="1"/>
</dbReference>
<feature type="region of interest" description="Disordered" evidence="16">
    <location>
        <begin position="874"/>
        <end position="895"/>
    </location>
</feature>
<feature type="compositionally biased region" description="Basic and acidic residues" evidence="16">
    <location>
        <begin position="881"/>
        <end position="894"/>
    </location>
</feature>
<accession>A0A401NTE3</accession>
<feature type="compositionally biased region" description="Basic residues" evidence="16">
    <location>
        <begin position="3145"/>
        <end position="3154"/>
    </location>
</feature>
<dbReference type="Gene3D" id="3.30.40.10">
    <property type="entry name" value="Zinc/RING finger domain, C3HC4 (zinc finger)"/>
    <property type="match status" value="1"/>
</dbReference>
<gene>
    <name evidence="19" type="ORF">scyTo_0004545</name>
</gene>
<keyword evidence="20" id="KW-1185">Reference proteome</keyword>
<dbReference type="GO" id="GO:0008582">
    <property type="term" value="P:regulation of synaptic assembly at neuromuscular junction"/>
    <property type="evidence" value="ECO:0007669"/>
    <property type="project" value="TreeGrafter"/>
</dbReference>
<evidence type="ECO:0000256" key="1">
    <source>
        <dbReference type="ARBA" id="ARBA00000333"/>
    </source>
</evidence>
<feature type="compositionally biased region" description="Polar residues" evidence="16">
    <location>
        <begin position="2852"/>
        <end position="2863"/>
    </location>
</feature>
<dbReference type="EMBL" id="BFAA01001349">
    <property type="protein sequence ID" value="GCB64114.1"/>
    <property type="molecule type" value="Genomic_DNA"/>
</dbReference>
<dbReference type="InterPro" id="IPR001841">
    <property type="entry name" value="Znf_RING"/>
</dbReference>
<feature type="compositionally biased region" description="Basic and acidic residues" evidence="16">
    <location>
        <begin position="2721"/>
        <end position="2731"/>
    </location>
</feature>
<dbReference type="GO" id="GO:0005634">
    <property type="term" value="C:nucleus"/>
    <property type="evidence" value="ECO:0007669"/>
    <property type="project" value="TreeGrafter"/>
</dbReference>
<dbReference type="Gene3D" id="2.60.40.10">
    <property type="entry name" value="Immunoglobulins"/>
    <property type="match status" value="1"/>
</dbReference>
<feature type="domain" description="DOC" evidence="18">
    <location>
        <begin position="3661"/>
        <end position="3839"/>
    </location>
</feature>
<dbReference type="Gene3D" id="2.60.120.820">
    <property type="entry name" value="PHR domain"/>
    <property type="match status" value="2"/>
</dbReference>
<evidence type="ECO:0000256" key="12">
    <source>
        <dbReference type="ARBA" id="ARBA00023273"/>
    </source>
</evidence>
<evidence type="ECO:0000313" key="19">
    <source>
        <dbReference type="EMBL" id="GCB64114.1"/>
    </source>
</evidence>
<evidence type="ECO:0000259" key="17">
    <source>
        <dbReference type="PROSITE" id="PS50089"/>
    </source>
</evidence>
<dbReference type="InterPro" id="IPR008979">
    <property type="entry name" value="Galactose-bd-like_sf"/>
</dbReference>
<feature type="domain" description="RING-type" evidence="17">
    <location>
        <begin position="4364"/>
        <end position="4415"/>
    </location>
</feature>
<proteinExistence type="inferred from homology"/>
<evidence type="ECO:0000256" key="8">
    <source>
        <dbReference type="ARBA" id="ARBA00022737"/>
    </source>
</evidence>
<comment type="pathway">
    <text evidence="3">Protein modification; protein ubiquitination.</text>
</comment>
<dbReference type="PROSITE" id="PS50194">
    <property type="entry name" value="FILAMIN_REPEAT"/>
    <property type="match status" value="1"/>
</dbReference>
<dbReference type="SUPFAM" id="SSF57850">
    <property type="entry name" value="RING/U-box"/>
    <property type="match status" value="1"/>
</dbReference>
<dbReference type="PROSITE" id="PS51284">
    <property type="entry name" value="DOC"/>
    <property type="match status" value="1"/>
</dbReference>
<dbReference type="GO" id="GO:0008270">
    <property type="term" value="F:zinc ion binding"/>
    <property type="evidence" value="ECO:0007669"/>
    <property type="project" value="UniProtKB-KW"/>
</dbReference>
<dbReference type="EC" id="2.3.2.33" evidence="5"/>
<feature type="region of interest" description="Disordered" evidence="16">
    <location>
        <begin position="142"/>
        <end position="162"/>
    </location>
</feature>
<dbReference type="Pfam" id="PF08005">
    <property type="entry name" value="PHR"/>
    <property type="match status" value="2"/>
</dbReference>
<dbReference type="SMART" id="SM00184">
    <property type="entry name" value="RING"/>
    <property type="match status" value="1"/>
</dbReference>
<feature type="region of interest" description="Disordered" evidence="16">
    <location>
        <begin position="2696"/>
        <end position="2715"/>
    </location>
</feature>
<dbReference type="GO" id="GO:0061630">
    <property type="term" value="F:ubiquitin protein ligase activity"/>
    <property type="evidence" value="ECO:0007669"/>
    <property type="project" value="UniProtKB-EC"/>
</dbReference>
<feature type="compositionally biased region" description="Basic and acidic residues" evidence="16">
    <location>
        <begin position="2943"/>
        <end position="2953"/>
    </location>
</feature>
<dbReference type="STRING" id="75743.A0A401NTE3"/>
<dbReference type="InterPro" id="IPR012983">
    <property type="entry name" value="PHR"/>
</dbReference>
<evidence type="ECO:0000256" key="3">
    <source>
        <dbReference type="ARBA" id="ARBA00004906"/>
    </source>
</evidence>